<evidence type="ECO:0000313" key="3">
    <source>
        <dbReference type="EMBL" id="OKH29784.1"/>
    </source>
</evidence>
<feature type="domain" description="Tyr recombinase" evidence="2">
    <location>
        <begin position="196"/>
        <end position="359"/>
    </location>
</feature>
<sequence length="383" mass="44133">MTTTKFDSQLLIVNQRLKAGKIGVTLQQKGNRLYLRGTLPPRPGSEKTKPYQQEIALGIEATIEGIKTAEKAARQVGGLLAIGDFDWQPYLRHNPIGNELKTIADLVQALKADYFMRRSKTPKSLSTWQTNYEEVFSRLPQEELLSKEILICAIKATNPDTRMRQKTCLALAKLVEIANFNFDVKRFSGNYSPTKVSKRELPSDEAIALWRDKITNPQWQWCFGMLATYGLRPHEVFHLDLEQFPRQGGVLRVMEGKTGERRVWPLHPEWVEYWQLMDVKVPGCTGRNNKELGQRVSQYFRRQGIEFRPYDLRHAWAIRSMEYGLEVSLAAKQMGHSVAIHIQTYHAWLDEHHQQQAFERLLNNPKRPIAPLNNSQSELIVPS</sequence>
<dbReference type="InterPro" id="IPR013762">
    <property type="entry name" value="Integrase-like_cat_sf"/>
</dbReference>
<protein>
    <submittedName>
        <fullName evidence="3">Integrase</fullName>
    </submittedName>
</protein>
<evidence type="ECO:0000313" key="4">
    <source>
        <dbReference type="Proteomes" id="UP000185860"/>
    </source>
</evidence>
<dbReference type="EMBL" id="MRCE01000081">
    <property type="protein sequence ID" value="OKH29784.1"/>
    <property type="molecule type" value="Genomic_DNA"/>
</dbReference>
<dbReference type="Gene3D" id="1.10.443.10">
    <property type="entry name" value="Intergrase catalytic core"/>
    <property type="match status" value="1"/>
</dbReference>
<dbReference type="CDD" id="cd00796">
    <property type="entry name" value="INT_Rci_Hp1_C"/>
    <property type="match status" value="1"/>
</dbReference>
<evidence type="ECO:0000256" key="1">
    <source>
        <dbReference type="ARBA" id="ARBA00023172"/>
    </source>
</evidence>
<proteinExistence type="predicted"/>
<dbReference type="InterPro" id="IPR002104">
    <property type="entry name" value="Integrase_catalytic"/>
</dbReference>
<evidence type="ECO:0000259" key="2">
    <source>
        <dbReference type="PROSITE" id="PS51898"/>
    </source>
</evidence>
<dbReference type="SUPFAM" id="SSF56349">
    <property type="entry name" value="DNA breaking-rejoining enzymes"/>
    <property type="match status" value="1"/>
</dbReference>
<dbReference type="GO" id="GO:0015074">
    <property type="term" value="P:DNA integration"/>
    <property type="evidence" value="ECO:0007669"/>
    <property type="project" value="InterPro"/>
</dbReference>
<organism evidence="3 4">
    <name type="scientific">[Phormidium ambiguum] IAM M-71</name>
    <dbReference type="NCBI Taxonomy" id="454136"/>
    <lineage>
        <taxon>Bacteria</taxon>
        <taxon>Bacillati</taxon>
        <taxon>Cyanobacteriota</taxon>
        <taxon>Cyanophyceae</taxon>
        <taxon>Oscillatoriophycideae</taxon>
        <taxon>Aerosakkonematales</taxon>
        <taxon>Aerosakkonemataceae</taxon>
        <taxon>Floridanema</taxon>
    </lineage>
</organism>
<keyword evidence="1" id="KW-0233">DNA recombination</keyword>
<dbReference type="AlphaFoldDB" id="A0A1U7I195"/>
<comment type="caution">
    <text evidence="3">The sequence shown here is derived from an EMBL/GenBank/DDBJ whole genome shotgun (WGS) entry which is preliminary data.</text>
</comment>
<dbReference type="GO" id="GO:0006310">
    <property type="term" value="P:DNA recombination"/>
    <property type="evidence" value="ECO:0007669"/>
    <property type="project" value="UniProtKB-KW"/>
</dbReference>
<gene>
    <name evidence="3" type="ORF">NIES2119_31975</name>
</gene>
<name>A0A1U7I195_9CYAN</name>
<accession>A0A1U7I195</accession>
<dbReference type="OrthoDB" id="421803at2"/>
<dbReference type="RefSeq" id="WP_073597530.1">
    <property type="nucleotide sequence ID" value="NZ_MRCE01000081.1"/>
</dbReference>
<dbReference type="Proteomes" id="UP000185860">
    <property type="component" value="Unassembled WGS sequence"/>
</dbReference>
<dbReference type="PROSITE" id="PS51898">
    <property type="entry name" value="TYR_RECOMBINASE"/>
    <property type="match status" value="1"/>
</dbReference>
<reference evidence="3 4" key="1">
    <citation type="submission" date="2016-11" db="EMBL/GenBank/DDBJ databases">
        <title>Draft Genome Sequences of Nine Cyanobacterial Strains from Diverse Habitats.</title>
        <authorList>
            <person name="Zhu T."/>
            <person name="Hou S."/>
            <person name="Lu X."/>
            <person name="Hess W.R."/>
        </authorList>
    </citation>
    <scope>NUCLEOTIDE SEQUENCE [LARGE SCALE GENOMIC DNA]</scope>
    <source>
        <strain evidence="3 4">IAM M-71</strain>
    </source>
</reference>
<dbReference type="GO" id="GO:0003677">
    <property type="term" value="F:DNA binding"/>
    <property type="evidence" value="ECO:0007669"/>
    <property type="project" value="InterPro"/>
</dbReference>
<dbReference type="STRING" id="454136.NIES2119_31975"/>
<dbReference type="InterPro" id="IPR011010">
    <property type="entry name" value="DNA_brk_join_enz"/>
</dbReference>